<evidence type="ECO:0000256" key="1">
    <source>
        <dbReference type="SAM" id="MobiDB-lite"/>
    </source>
</evidence>
<feature type="region of interest" description="Disordered" evidence="1">
    <location>
        <begin position="140"/>
        <end position="159"/>
    </location>
</feature>
<keyword evidence="2" id="KW-0812">Transmembrane</keyword>
<name>A0ABT2WFA8_9BACI</name>
<proteinExistence type="predicted"/>
<keyword evidence="4" id="KW-1185">Reference proteome</keyword>
<dbReference type="Gene3D" id="1.20.1480.30">
    <property type="entry name" value="Designed four-helix bundle protein"/>
    <property type="match status" value="1"/>
</dbReference>
<dbReference type="PANTHER" id="PTHR40070:SF1">
    <property type="entry name" value="UPF0478 PROTEIN YTXG"/>
    <property type="match status" value="1"/>
</dbReference>
<accession>A0ABT2WFA8</accession>
<dbReference type="Proteomes" id="UP001208656">
    <property type="component" value="Unassembled WGS sequence"/>
</dbReference>
<gene>
    <name evidence="3" type="ORF">OEV82_07815</name>
</gene>
<evidence type="ECO:0000256" key="2">
    <source>
        <dbReference type="SAM" id="Phobius"/>
    </source>
</evidence>
<reference evidence="3 4" key="1">
    <citation type="submission" date="2022-10" db="EMBL/GenBank/DDBJ databases">
        <title>Description of Fervidibacillus gen. nov. in the family Fervidibacillaceae fam. nov. with two species, Fervidibacillus albus sp. nov., and Fervidibacillus halotolerans sp. nov., isolated from tidal flat sediments.</title>
        <authorList>
            <person name="Kwon K.K."/>
            <person name="Yang S.-H."/>
        </authorList>
    </citation>
    <scope>NUCLEOTIDE SEQUENCE [LARGE SCALE GENOMIC DNA]</scope>
    <source>
        <strain evidence="3 4">DSM 23332</strain>
    </source>
</reference>
<dbReference type="EMBL" id="JAOUSE010000019">
    <property type="protein sequence ID" value="MCU9594360.1"/>
    <property type="molecule type" value="Genomic_DNA"/>
</dbReference>
<protein>
    <submittedName>
        <fullName evidence="3">DUF948 domain-containing protein</fullName>
    </submittedName>
</protein>
<dbReference type="Pfam" id="PF06103">
    <property type="entry name" value="DUF948"/>
    <property type="match status" value="1"/>
</dbReference>
<sequence length="159" mass="18001">MEAILYISVGVIAIAFVILVVYIITTLKTLSKALEQVSNTVNNIEGQVKGITTEAESLLQKTNTLTKDLQKKSEKLDSVIDAATDIGKTVRQFNASLARVSENVTHRVDQNQEKISQVVSWAQVVFEIKEKWDEIRTRKQKKQEQRAINANEIYHKEES</sequence>
<organism evidence="3 4">
    <name type="scientific">Pallidibacillus thermolactis</name>
    <dbReference type="NCBI Taxonomy" id="251051"/>
    <lineage>
        <taxon>Bacteria</taxon>
        <taxon>Bacillati</taxon>
        <taxon>Bacillota</taxon>
        <taxon>Bacilli</taxon>
        <taxon>Bacillales</taxon>
        <taxon>Bacillaceae</taxon>
        <taxon>Pallidibacillus</taxon>
    </lineage>
</organism>
<keyword evidence="2" id="KW-0472">Membrane</keyword>
<evidence type="ECO:0000313" key="4">
    <source>
        <dbReference type="Proteomes" id="UP001208656"/>
    </source>
</evidence>
<dbReference type="PANTHER" id="PTHR40070">
    <property type="entry name" value="UPF0478 PROTEIN YTXG"/>
    <property type="match status" value="1"/>
</dbReference>
<dbReference type="SUPFAM" id="SSF58104">
    <property type="entry name" value="Methyl-accepting chemotaxis protein (MCP) signaling domain"/>
    <property type="match status" value="1"/>
</dbReference>
<feature type="transmembrane region" description="Helical" evidence="2">
    <location>
        <begin position="6"/>
        <end position="24"/>
    </location>
</feature>
<dbReference type="RefSeq" id="WP_263061520.1">
    <property type="nucleotide sequence ID" value="NZ_JAOUSE010000019.1"/>
</dbReference>
<comment type="caution">
    <text evidence="3">The sequence shown here is derived from an EMBL/GenBank/DDBJ whole genome shotgun (WGS) entry which is preliminary data.</text>
</comment>
<dbReference type="InterPro" id="IPR009293">
    <property type="entry name" value="UPF0478"/>
</dbReference>
<evidence type="ECO:0000313" key="3">
    <source>
        <dbReference type="EMBL" id="MCU9594360.1"/>
    </source>
</evidence>
<keyword evidence="2" id="KW-1133">Transmembrane helix</keyword>